<dbReference type="EMBL" id="QGKY02000164">
    <property type="protein sequence ID" value="KAF2594728.1"/>
    <property type="molecule type" value="Genomic_DNA"/>
</dbReference>
<feature type="non-terminal residue" evidence="1">
    <location>
        <position position="97"/>
    </location>
</feature>
<protein>
    <submittedName>
        <fullName evidence="1">Uncharacterized protein</fullName>
    </submittedName>
</protein>
<gene>
    <name evidence="1" type="ORF">F2Q70_00044940</name>
</gene>
<dbReference type="AlphaFoldDB" id="A0A8S9KMD9"/>
<sequence>GIPVSFFEASTFFEPSGLNSLVLLPILKLKPTESMMRLVIIRTSLYKICLPPTLVVYKVCYGALQVKASYTCLSQMAAKRTTSFKPIVAWMEYDKNV</sequence>
<organism evidence="1">
    <name type="scientific">Brassica cretica</name>
    <name type="common">Mustard</name>
    <dbReference type="NCBI Taxonomy" id="69181"/>
    <lineage>
        <taxon>Eukaryota</taxon>
        <taxon>Viridiplantae</taxon>
        <taxon>Streptophyta</taxon>
        <taxon>Embryophyta</taxon>
        <taxon>Tracheophyta</taxon>
        <taxon>Spermatophyta</taxon>
        <taxon>Magnoliopsida</taxon>
        <taxon>eudicotyledons</taxon>
        <taxon>Gunneridae</taxon>
        <taxon>Pentapetalae</taxon>
        <taxon>rosids</taxon>
        <taxon>malvids</taxon>
        <taxon>Brassicales</taxon>
        <taxon>Brassicaceae</taxon>
        <taxon>Brassiceae</taxon>
        <taxon>Brassica</taxon>
    </lineage>
</organism>
<evidence type="ECO:0000313" key="1">
    <source>
        <dbReference type="EMBL" id="KAF2594728.1"/>
    </source>
</evidence>
<comment type="caution">
    <text evidence="1">The sequence shown here is derived from an EMBL/GenBank/DDBJ whole genome shotgun (WGS) entry which is preliminary data.</text>
</comment>
<accession>A0A8S9KMD9</accession>
<name>A0A8S9KMD9_BRACR</name>
<proteinExistence type="predicted"/>
<reference evidence="1" key="1">
    <citation type="submission" date="2019-12" db="EMBL/GenBank/DDBJ databases">
        <title>Genome sequencing and annotation of Brassica cretica.</title>
        <authorList>
            <person name="Studholme D.J."/>
            <person name="Sarris P.F."/>
        </authorList>
    </citation>
    <scope>NUCLEOTIDE SEQUENCE</scope>
    <source>
        <strain evidence="1">PFS-102/07</strain>
        <tissue evidence="1">Leaf</tissue>
    </source>
</reference>